<sequence>MAESAPIAQDIEPEEAGTKSLGERDVKNDRLTAEAAILTPSRFLINEKLGVLELMWSSDHSLTFSRSHGQFRVLMSRKLERQIGLGYLDNLDELSVYYRHDEENLGECPVVVMFPLVGEDGENLVQKIEVDSTDEAEDTLEGRTGDILNAKRRRPELNDEKAAAYATFFREKIKQPCEAVTTLLEETHSRYFKERWHPIYRRETPGDQKSFMLRALPNYDLGLSQESLATFRPFNNIQFKILQKATFDSKSRDLSRSIKLFLPHMTWNTIEDISEVINQDRLSGKRDKSLKQQLQSMGGMFSTQHFYVYFDQLEVDLIRMNTNFTYVEGRVRTEFFLQHLKFSILDNTETVPLVGPLPAPLGIVEDTSEAFYEIHQAVFNDLKDFDKNKAAGVLNITYSVLKDPLIPTMSSPRSLCIINKCKSDQSSYLAHGSVWCCGIKIDLIINRYKEVDVKLSNVAYADFKTRFMDNKRYNVAVLMDIDISTDRLVEIAVSVFEESFFKYKLTSKNCLAYMDTLARRLMHYRCDRLLRCDFGATTDRDGGFTERERNEMQSAIRHFGQVLRRISAFQKRTRLERFLHWVSRRGVDGNVIVLNPQ</sequence>
<organism evidence="2 3">
    <name type="scientific">Podila minutissima</name>
    <dbReference type="NCBI Taxonomy" id="64525"/>
    <lineage>
        <taxon>Eukaryota</taxon>
        <taxon>Fungi</taxon>
        <taxon>Fungi incertae sedis</taxon>
        <taxon>Mucoromycota</taxon>
        <taxon>Mortierellomycotina</taxon>
        <taxon>Mortierellomycetes</taxon>
        <taxon>Mortierellales</taxon>
        <taxon>Mortierellaceae</taxon>
        <taxon>Podila</taxon>
    </lineage>
</organism>
<evidence type="ECO:0000313" key="2">
    <source>
        <dbReference type="EMBL" id="KAF9323524.1"/>
    </source>
</evidence>
<comment type="caution">
    <text evidence="2">The sequence shown here is derived from an EMBL/GenBank/DDBJ whole genome shotgun (WGS) entry which is preliminary data.</text>
</comment>
<dbReference type="Proteomes" id="UP000696485">
    <property type="component" value="Unassembled WGS sequence"/>
</dbReference>
<dbReference type="AlphaFoldDB" id="A0A9P5SE57"/>
<dbReference type="EMBL" id="JAAAUY010001267">
    <property type="protein sequence ID" value="KAF9323524.1"/>
    <property type="molecule type" value="Genomic_DNA"/>
</dbReference>
<keyword evidence="3" id="KW-1185">Reference proteome</keyword>
<accession>A0A9P5SE57</accession>
<gene>
    <name evidence="2" type="ORF">BG006_001366</name>
</gene>
<reference evidence="2" key="1">
    <citation type="journal article" date="2020" name="Fungal Divers.">
        <title>Resolving the Mortierellaceae phylogeny through synthesis of multi-gene phylogenetics and phylogenomics.</title>
        <authorList>
            <person name="Vandepol N."/>
            <person name="Liber J."/>
            <person name="Desiro A."/>
            <person name="Na H."/>
            <person name="Kennedy M."/>
            <person name="Barry K."/>
            <person name="Grigoriev I.V."/>
            <person name="Miller A.N."/>
            <person name="O'Donnell K."/>
            <person name="Stajich J.E."/>
            <person name="Bonito G."/>
        </authorList>
    </citation>
    <scope>NUCLEOTIDE SEQUENCE</scope>
    <source>
        <strain evidence="2">NVP1</strain>
    </source>
</reference>
<feature type="region of interest" description="Disordered" evidence="1">
    <location>
        <begin position="1"/>
        <end position="25"/>
    </location>
</feature>
<protein>
    <submittedName>
        <fullName evidence="2">Uncharacterized protein</fullName>
    </submittedName>
</protein>
<evidence type="ECO:0000313" key="3">
    <source>
        <dbReference type="Proteomes" id="UP000696485"/>
    </source>
</evidence>
<name>A0A9P5SE57_9FUNG</name>
<evidence type="ECO:0000256" key="1">
    <source>
        <dbReference type="SAM" id="MobiDB-lite"/>
    </source>
</evidence>
<proteinExistence type="predicted"/>